<dbReference type="SUPFAM" id="SSF81383">
    <property type="entry name" value="F-box domain"/>
    <property type="match status" value="1"/>
</dbReference>
<reference evidence="2" key="1">
    <citation type="journal article" date="2020" name="Stud. Mycol.">
        <title>101 Dothideomycetes genomes: a test case for predicting lifestyles and emergence of pathogens.</title>
        <authorList>
            <person name="Haridas S."/>
            <person name="Albert R."/>
            <person name="Binder M."/>
            <person name="Bloem J."/>
            <person name="Labutti K."/>
            <person name="Salamov A."/>
            <person name="Andreopoulos B."/>
            <person name="Baker S."/>
            <person name="Barry K."/>
            <person name="Bills G."/>
            <person name="Bluhm B."/>
            <person name="Cannon C."/>
            <person name="Castanera R."/>
            <person name="Culley D."/>
            <person name="Daum C."/>
            <person name="Ezra D."/>
            <person name="Gonzalez J."/>
            <person name="Henrissat B."/>
            <person name="Kuo A."/>
            <person name="Liang C."/>
            <person name="Lipzen A."/>
            <person name="Lutzoni F."/>
            <person name="Magnuson J."/>
            <person name="Mondo S."/>
            <person name="Nolan M."/>
            <person name="Ohm R."/>
            <person name="Pangilinan J."/>
            <person name="Park H.-J."/>
            <person name="Ramirez L."/>
            <person name="Alfaro M."/>
            <person name="Sun H."/>
            <person name="Tritt A."/>
            <person name="Yoshinaga Y."/>
            <person name="Zwiers L.-H."/>
            <person name="Turgeon B."/>
            <person name="Goodwin S."/>
            <person name="Spatafora J."/>
            <person name="Crous P."/>
            <person name="Grigoriev I."/>
        </authorList>
    </citation>
    <scope>NUCLEOTIDE SEQUENCE</scope>
    <source>
        <strain evidence="2">CBS 183.55</strain>
    </source>
</reference>
<dbReference type="AlphaFoldDB" id="A0A6A5R762"/>
<dbReference type="Pfam" id="PF12937">
    <property type="entry name" value="F-box-like"/>
    <property type="match status" value="1"/>
</dbReference>
<feature type="domain" description="F-box" evidence="1">
    <location>
        <begin position="16"/>
        <end position="71"/>
    </location>
</feature>
<accession>A0A6A5R762</accession>
<name>A0A6A5R762_9PLEO</name>
<evidence type="ECO:0000313" key="2">
    <source>
        <dbReference type="EMBL" id="KAF1923463.1"/>
    </source>
</evidence>
<dbReference type="InterPro" id="IPR001810">
    <property type="entry name" value="F-box_dom"/>
</dbReference>
<dbReference type="CDD" id="cd09917">
    <property type="entry name" value="F-box_SF"/>
    <property type="match status" value="1"/>
</dbReference>
<sequence>MSSVKTATTAPVWASGTAIMDLPTEILREIFNAVDSEFSKTLCSFSLTCRHFHGIVEEYCEPEYNLLWDGAARFDKAPTNRQRALRSWSRIWKAASETPFPNLKKAMVQTYGLDGLDEDSKAI</sequence>
<dbReference type="EMBL" id="ML979005">
    <property type="protein sequence ID" value="KAF1923463.1"/>
    <property type="molecule type" value="Genomic_DNA"/>
</dbReference>
<protein>
    <recommendedName>
        <fullName evidence="1">F-box domain-containing protein</fullName>
    </recommendedName>
</protein>
<proteinExistence type="predicted"/>
<dbReference type="InterPro" id="IPR036047">
    <property type="entry name" value="F-box-like_dom_sf"/>
</dbReference>
<dbReference type="GeneID" id="54356106"/>
<dbReference type="OrthoDB" id="3792707at2759"/>
<organism evidence="2 3">
    <name type="scientific">Didymella exigua CBS 183.55</name>
    <dbReference type="NCBI Taxonomy" id="1150837"/>
    <lineage>
        <taxon>Eukaryota</taxon>
        <taxon>Fungi</taxon>
        <taxon>Dikarya</taxon>
        <taxon>Ascomycota</taxon>
        <taxon>Pezizomycotina</taxon>
        <taxon>Dothideomycetes</taxon>
        <taxon>Pleosporomycetidae</taxon>
        <taxon>Pleosporales</taxon>
        <taxon>Pleosporineae</taxon>
        <taxon>Didymellaceae</taxon>
        <taxon>Didymella</taxon>
    </lineage>
</organism>
<dbReference type="RefSeq" id="XP_033443716.1">
    <property type="nucleotide sequence ID" value="XM_033598439.1"/>
</dbReference>
<gene>
    <name evidence="2" type="ORF">M421DRAFT_9692</name>
</gene>
<evidence type="ECO:0000313" key="3">
    <source>
        <dbReference type="Proteomes" id="UP000800082"/>
    </source>
</evidence>
<dbReference type="Gene3D" id="1.20.1280.50">
    <property type="match status" value="1"/>
</dbReference>
<dbReference type="Proteomes" id="UP000800082">
    <property type="component" value="Unassembled WGS sequence"/>
</dbReference>
<evidence type="ECO:0000259" key="1">
    <source>
        <dbReference type="PROSITE" id="PS50181"/>
    </source>
</evidence>
<keyword evidence="3" id="KW-1185">Reference proteome</keyword>
<dbReference type="PROSITE" id="PS50181">
    <property type="entry name" value="FBOX"/>
    <property type="match status" value="1"/>
</dbReference>